<comment type="caution">
    <text evidence="2">The sequence shown here is derived from an EMBL/GenBank/DDBJ whole genome shotgun (WGS) entry which is preliminary data.</text>
</comment>
<accession>A0ABQ3TPZ3</accession>
<dbReference type="RefSeq" id="WP_202203398.1">
    <property type="nucleotide sequence ID" value="NZ_BAAATO010000015.1"/>
</dbReference>
<protein>
    <submittedName>
        <fullName evidence="2">Uncharacterized protein</fullName>
    </submittedName>
</protein>
<name>A0ABQ3TPZ3_9ACTN</name>
<dbReference type="EMBL" id="BNED01000005">
    <property type="protein sequence ID" value="GHI82474.1"/>
    <property type="molecule type" value="Genomic_DNA"/>
</dbReference>
<evidence type="ECO:0000256" key="1">
    <source>
        <dbReference type="SAM" id="MobiDB-lite"/>
    </source>
</evidence>
<gene>
    <name evidence="2" type="ORF">Sspor_80350</name>
</gene>
<dbReference type="Proteomes" id="UP000608522">
    <property type="component" value="Unassembled WGS sequence"/>
</dbReference>
<proteinExistence type="predicted"/>
<feature type="region of interest" description="Disordered" evidence="1">
    <location>
        <begin position="19"/>
        <end position="84"/>
    </location>
</feature>
<organism evidence="2 3">
    <name type="scientific">Streptomyces spororaveus</name>
    <dbReference type="NCBI Taxonomy" id="284039"/>
    <lineage>
        <taxon>Bacteria</taxon>
        <taxon>Bacillati</taxon>
        <taxon>Actinomycetota</taxon>
        <taxon>Actinomycetes</taxon>
        <taxon>Kitasatosporales</taxon>
        <taxon>Streptomycetaceae</taxon>
        <taxon>Streptomyces</taxon>
    </lineage>
</organism>
<evidence type="ECO:0000313" key="3">
    <source>
        <dbReference type="Proteomes" id="UP000608522"/>
    </source>
</evidence>
<evidence type="ECO:0000313" key="2">
    <source>
        <dbReference type="EMBL" id="GHI82474.1"/>
    </source>
</evidence>
<keyword evidence="3" id="KW-1185">Reference proteome</keyword>
<sequence length="84" mass="9042">MFRPRAGDEAEEEWFRHHLVDGRTGAPGGEITLGVTNPYEGTPLGDGSWLTGGHDGHPVRRSRTSPPSAQSGDTFPSGVENRTQ</sequence>
<reference evidence="3" key="1">
    <citation type="submission" date="2023-07" db="EMBL/GenBank/DDBJ databases">
        <title>Whole genome shotgun sequence of Streptomyces spororaveus NBRC 15456.</title>
        <authorList>
            <person name="Komaki H."/>
            <person name="Tamura T."/>
        </authorList>
    </citation>
    <scope>NUCLEOTIDE SEQUENCE [LARGE SCALE GENOMIC DNA]</scope>
    <source>
        <strain evidence="3">NBRC 15456</strain>
    </source>
</reference>
<feature type="compositionally biased region" description="Polar residues" evidence="1">
    <location>
        <begin position="64"/>
        <end position="84"/>
    </location>
</feature>